<dbReference type="FunFam" id="3.20.20.450:FF:000001">
    <property type="entry name" value="Cyclic di-GMP phosphodiesterase yahA"/>
    <property type="match status" value="1"/>
</dbReference>
<dbReference type="SMART" id="SM00052">
    <property type="entry name" value="EAL"/>
    <property type="match status" value="1"/>
</dbReference>
<reference evidence="9 10" key="1">
    <citation type="submission" date="2016-11" db="EMBL/GenBank/DDBJ databases">
        <title>Mixed transmission modes and dynamic genome evolution in an obligate animal-bacterial symbiosis.</title>
        <authorList>
            <person name="Russell S.L."/>
            <person name="Corbett-Detig R.B."/>
            <person name="Cavanaugh C.M."/>
        </authorList>
    </citation>
    <scope>NUCLEOTIDE SEQUENCE [LARGE SCALE GENOMIC DNA]</scope>
    <source>
        <strain evidence="9">Sveles-Q1</strain>
    </source>
</reference>
<dbReference type="EC" id="3.1.4.52" evidence="2"/>
<dbReference type="CDD" id="cd01948">
    <property type="entry name" value="EAL"/>
    <property type="match status" value="1"/>
</dbReference>
<dbReference type="PROSITE" id="PS50112">
    <property type="entry name" value="PAS"/>
    <property type="match status" value="1"/>
</dbReference>
<dbReference type="AlphaFoldDB" id="A0A1T2L7K3"/>
<organism evidence="9 10">
    <name type="scientific">Solemya pervernicosa gill symbiont</name>
    <dbReference type="NCBI Taxonomy" id="642797"/>
    <lineage>
        <taxon>Bacteria</taxon>
        <taxon>Pseudomonadati</taxon>
        <taxon>Pseudomonadota</taxon>
        <taxon>Gammaproteobacteria</taxon>
        <taxon>sulfur-oxidizing symbionts</taxon>
    </lineage>
</organism>
<evidence type="ECO:0000256" key="1">
    <source>
        <dbReference type="ARBA" id="ARBA00001946"/>
    </source>
</evidence>
<dbReference type="InterPro" id="IPR052155">
    <property type="entry name" value="Biofilm_reg_signaling"/>
</dbReference>
<dbReference type="InterPro" id="IPR001610">
    <property type="entry name" value="PAC"/>
</dbReference>
<dbReference type="SUPFAM" id="SSF55785">
    <property type="entry name" value="PYP-like sensor domain (PAS domain)"/>
    <property type="match status" value="1"/>
</dbReference>
<evidence type="ECO:0000259" key="6">
    <source>
        <dbReference type="PROSITE" id="PS50113"/>
    </source>
</evidence>
<dbReference type="PROSITE" id="PS50887">
    <property type="entry name" value="GGDEF"/>
    <property type="match status" value="1"/>
</dbReference>
<comment type="cofactor">
    <cofactor evidence="1">
        <name>Mg(2+)</name>
        <dbReference type="ChEBI" id="CHEBI:18420"/>
    </cofactor>
</comment>
<protein>
    <recommendedName>
        <fullName evidence="2">cyclic-guanylate-specific phosphodiesterase</fullName>
        <ecNumber evidence="2">3.1.4.52</ecNumber>
    </recommendedName>
</protein>
<sequence>MRARANDDPKQASAKIATPRLKLFATIFENASECVIISDAKNRVEMVNEAYCNITGYSRSEIIGNSPGQMKSGVHDADFYNEMWRTISETGCWSGEIWDKRKNGEIFPKWLSIRAIKDRIGHVRHFVGIFTDISELKEKELHLERLAYFDLLTAVPNRLQFSERLKQEIQAASRGDHQLAVLFIDLDRFKAVNDCYGHDIGDEVLKEAVSRMQSCVRDSDVLARLGGDEFTLLMTSGDAEQGAVSVADKIIDIISKPIVFDQHHIEIGVSVGISLFPRDGTNFEELMLNADRAMYHSKESGGGTITFANEALHHEVKRKLFLDNELRHALERNQFELHYQPQVEIASGRIIGMEALLRWNHPEEGPISPAEFIPRAESTMLMLPIGNWVLRTACQQLKQWHDSGLPKVPVAVNFSAAQFRHAGIMTEIEEALKDCDLAPKYLDVEITESASMRVPERTIEMLSQLKRLGIRCSIDDFGTGYSSLNYLKQFPVDKLKVDRSFVLDITKDHNDLSIVSAVLGLAKGMRLRVVAEGVEEEAQLELLRELGCDYIQGYYYSRPLPTDEMRAYLENSTAESN</sequence>
<dbReference type="InterPro" id="IPR000160">
    <property type="entry name" value="GGDEF_dom"/>
</dbReference>
<dbReference type="SUPFAM" id="SSF55073">
    <property type="entry name" value="Nucleotide cyclase"/>
    <property type="match status" value="1"/>
</dbReference>
<dbReference type="Pfam" id="PF13426">
    <property type="entry name" value="PAS_9"/>
    <property type="match status" value="1"/>
</dbReference>
<feature type="domain" description="GGDEF" evidence="8">
    <location>
        <begin position="177"/>
        <end position="310"/>
    </location>
</feature>
<feature type="domain" description="EAL" evidence="7">
    <location>
        <begin position="319"/>
        <end position="573"/>
    </location>
</feature>
<dbReference type="GO" id="GO:0071732">
    <property type="term" value="P:cellular response to nitric oxide"/>
    <property type="evidence" value="ECO:0007669"/>
    <property type="project" value="UniProtKB-ARBA"/>
</dbReference>
<dbReference type="SUPFAM" id="SSF141868">
    <property type="entry name" value="EAL domain-like"/>
    <property type="match status" value="1"/>
</dbReference>
<dbReference type="Pfam" id="PF00563">
    <property type="entry name" value="EAL"/>
    <property type="match status" value="1"/>
</dbReference>
<dbReference type="InterPro" id="IPR000014">
    <property type="entry name" value="PAS"/>
</dbReference>
<dbReference type="OrthoDB" id="9804951at2"/>
<dbReference type="Gene3D" id="3.30.450.20">
    <property type="entry name" value="PAS domain"/>
    <property type="match status" value="1"/>
</dbReference>
<feature type="domain" description="PAC" evidence="6">
    <location>
        <begin position="93"/>
        <end position="145"/>
    </location>
</feature>
<dbReference type="Gene3D" id="3.20.20.450">
    <property type="entry name" value="EAL domain"/>
    <property type="match status" value="1"/>
</dbReference>
<dbReference type="Proteomes" id="UP000191110">
    <property type="component" value="Unassembled WGS sequence"/>
</dbReference>
<dbReference type="SMART" id="SM00267">
    <property type="entry name" value="GGDEF"/>
    <property type="match status" value="1"/>
</dbReference>
<comment type="caution">
    <text evidence="9">The sequence shown here is derived from an EMBL/GenBank/DDBJ whole genome shotgun (WGS) entry which is preliminary data.</text>
</comment>
<dbReference type="InterPro" id="IPR043128">
    <property type="entry name" value="Rev_trsase/Diguanyl_cyclase"/>
</dbReference>
<dbReference type="EMBL" id="MPRL01000015">
    <property type="protein sequence ID" value="OOZ41014.1"/>
    <property type="molecule type" value="Genomic_DNA"/>
</dbReference>
<dbReference type="Pfam" id="PF00990">
    <property type="entry name" value="GGDEF"/>
    <property type="match status" value="1"/>
</dbReference>
<evidence type="ECO:0000259" key="8">
    <source>
        <dbReference type="PROSITE" id="PS50887"/>
    </source>
</evidence>
<comment type="catalytic activity">
    <reaction evidence="4">
        <text>3',3'-c-di-GMP + H2O = 5'-phosphoguanylyl(3'-&gt;5')guanosine + H(+)</text>
        <dbReference type="Rhea" id="RHEA:24902"/>
        <dbReference type="ChEBI" id="CHEBI:15377"/>
        <dbReference type="ChEBI" id="CHEBI:15378"/>
        <dbReference type="ChEBI" id="CHEBI:58754"/>
        <dbReference type="ChEBI" id="CHEBI:58805"/>
        <dbReference type="EC" id="3.1.4.52"/>
    </reaction>
    <physiologicalReaction direction="left-to-right" evidence="4">
        <dbReference type="Rhea" id="RHEA:24903"/>
    </physiologicalReaction>
</comment>
<evidence type="ECO:0000313" key="10">
    <source>
        <dbReference type="Proteomes" id="UP000191110"/>
    </source>
</evidence>
<dbReference type="PANTHER" id="PTHR44757:SF2">
    <property type="entry name" value="BIOFILM ARCHITECTURE MAINTENANCE PROTEIN MBAA"/>
    <property type="match status" value="1"/>
</dbReference>
<proteinExistence type="predicted"/>
<evidence type="ECO:0000259" key="5">
    <source>
        <dbReference type="PROSITE" id="PS50112"/>
    </source>
</evidence>
<dbReference type="FunFam" id="3.30.70.270:FF:000001">
    <property type="entry name" value="Diguanylate cyclase domain protein"/>
    <property type="match status" value="1"/>
</dbReference>
<keyword evidence="10" id="KW-1185">Reference proteome</keyword>
<feature type="domain" description="PAS" evidence="5">
    <location>
        <begin position="20"/>
        <end position="66"/>
    </location>
</feature>
<evidence type="ECO:0000256" key="2">
    <source>
        <dbReference type="ARBA" id="ARBA00012282"/>
    </source>
</evidence>
<dbReference type="GO" id="GO:0071111">
    <property type="term" value="F:cyclic-guanylate-specific phosphodiesterase activity"/>
    <property type="evidence" value="ECO:0007669"/>
    <property type="project" value="UniProtKB-EC"/>
</dbReference>
<dbReference type="Gene3D" id="3.30.70.270">
    <property type="match status" value="1"/>
</dbReference>
<gene>
    <name evidence="9" type="ORF">BOW53_05690</name>
</gene>
<evidence type="ECO:0000256" key="3">
    <source>
        <dbReference type="ARBA" id="ARBA00022636"/>
    </source>
</evidence>
<accession>A0A1T2L7K3</accession>
<dbReference type="InterPro" id="IPR001633">
    <property type="entry name" value="EAL_dom"/>
</dbReference>
<dbReference type="CDD" id="cd01949">
    <property type="entry name" value="GGDEF"/>
    <property type="match status" value="1"/>
</dbReference>
<dbReference type="NCBIfam" id="TIGR00254">
    <property type="entry name" value="GGDEF"/>
    <property type="match status" value="1"/>
</dbReference>
<evidence type="ECO:0000259" key="7">
    <source>
        <dbReference type="PROSITE" id="PS50883"/>
    </source>
</evidence>
<dbReference type="NCBIfam" id="TIGR00229">
    <property type="entry name" value="sensory_box"/>
    <property type="match status" value="1"/>
</dbReference>
<dbReference type="CDD" id="cd00130">
    <property type="entry name" value="PAS"/>
    <property type="match status" value="1"/>
</dbReference>
<dbReference type="PROSITE" id="PS50113">
    <property type="entry name" value="PAC"/>
    <property type="match status" value="1"/>
</dbReference>
<dbReference type="PROSITE" id="PS50883">
    <property type="entry name" value="EAL"/>
    <property type="match status" value="1"/>
</dbReference>
<dbReference type="InterPro" id="IPR000700">
    <property type="entry name" value="PAS-assoc_C"/>
</dbReference>
<dbReference type="SMART" id="SM00086">
    <property type="entry name" value="PAC"/>
    <property type="match status" value="1"/>
</dbReference>
<dbReference type="InterPro" id="IPR035919">
    <property type="entry name" value="EAL_sf"/>
</dbReference>
<dbReference type="PANTHER" id="PTHR44757">
    <property type="entry name" value="DIGUANYLATE CYCLASE DGCP"/>
    <property type="match status" value="1"/>
</dbReference>
<evidence type="ECO:0000256" key="4">
    <source>
        <dbReference type="ARBA" id="ARBA00051114"/>
    </source>
</evidence>
<dbReference type="RefSeq" id="WP_078483119.1">
    <property type="nucleotide sequence ID" value="NZ_MPRL01000015.1"/>
</dbReference>
<dbReference type="InterPro" id="IPR035965">
    <property type="entry name" value="PAS-like_dom_sf"/>
</dbReference>
<dbReference type="SMART" id="SM00091">
    <property type="entry name" value="PAS"/>
    <property type="match status" value="1"/>
</dbReference>
<dbReference type="InterPro" id="IPR029787">
    <property type="entry name" value="Nucleotide_cyclase"/>
</dbReference>
<name>A0A1T2L7K3_9GAMM</name>
<evidence type="ECO:0000313" key="9">
    <source>
        <dbReference type="EMBL" id="OOZ41014.1"/>
    </source>
</evidence>
<keyword evidence="3" id="KW-0973">c-di-GMP</keyword>